<evidence type="ECO:0000259" key="1">
    <source>
        <dbReference type="Pfam" id="PF00248"/>
    </source>
</evidence>
<dbReference type="InterPro" id="IPR036812">
    <property type="entry name" value="NAD(P)_OxRdtase_dom_sf"/>
</dbReference>
<sequence length="42" mass="5019">MIPDLQPSVIYSSVEGSLYRLRTDRIDLYYQHHIDPKVELEK</sequence>
<evidence type="ECO:0000313" key="2">
    <source>
        <dbReference type="EMBL" id="MBV3125559.1"/>
    </source>
</evidence>
<organism evidence="2 3">
    <name type="scientific">Phocaeicola dorei</name>
    <dbReference type="NCBI Taxonomy" id="357276"/>
    <lineage>
        <taxon>Bacteria</taxon>
        <taxon>Pseudomonadati</taxon>
        <taxon>Bacteroidota</taxon>
        <taxon>Bacteroidia</taxon>
        <taxon>Bacteroidales</taxon>
        <taxon>Bacteroidaceae</taxon>
        <taxon>Phocaeicola</taxon>
    </lineage>
</organism>
<comment type="caution">
    <text evidence="2">The sequence shown here is derived from an EMBL/GenBank/DDBJ whole genome shotgun (WGS) entry which is preliminary data.</text>
</comment>
<dbReference type="AlphaFoldDB" id="A0AB35CCI1"/>
<dbReference type="Pfam" id="PF00248">
    <property type="entry name" value="Aldo_ket_red"/>
    <property type="match status" value="1"/>
</dbReference>
<proteinExistence type="predicted"/>
<dbReference type="InterPro" id="IPR023210">
    <property type="entry name" value="NADP_OxRdtase_dom"/>
</dbReference>
<dbReference type="EMBL" id="JAHOAX010000031">
    <property type="protein sequence ID" value="MBV3125559.1"/>
    <property type="molecule type" value="Genomic_DNA"/>
</dbReference>
<dbReference type="Gene3D" id="3.20.20.100">
    <property type="entry name" value="NADP-dependent oxidoreductase domain"/>
    <property type="match status" value="1"/>
</dbReference>
<dbReference type="SUPFAM" id="SSF51430">
    <property type="entry name" value="NAD(P)-linked oxidoreductase"/>
    <property type="match status" value="1"/>
</dbReference>
<evidence type="ECO:0000313" key="3">
    <source>
        <dbReference type="Proteomes" id="UP000777173"/>
    </source>
</evidence>
<feature type="domain" description="NADP-dependent oxidoreductase" evidence="1">
    <location>
        <begin position="4"/>
        <end position="41"/>
    </location>
</feature>
<reference evidence="2" key="1">
    <citation type="submission" date="2021-06" db="EMBL/GenBank/DDBJ databases">
        <title>Collection of gut derived symbiotic bacterial strains cultured from healthy donors.</title>
        <authorList>
            <person name="Lin H."/>
            <person name="Littmann E."/>
            <person name="Pamer E.G."/>
        </authorList>
    </citation>
    <scope>NUCLEOTIDE SEQUENCE</scope>
    <source>
        <strain evidence="2">MSK.5.10</strain>
    </source>
</reference>
<name>A0AB35CCI1_9BACT</name>
<protein>
    <submittedName>
        <fullName evidence="2">Aldo/keto reductase</fullName>
    </submittedName>
</protein>
<accession>A0AB35CCI1</accession>
<gene>
    <name evidence="2" type="ORF">KSU80_20640</name>
</gene>
<dbReference type="Proteomes" id="UP000777173">
    <property type="component" value="Unassembled WGS sequence"/>
</dbReference>